<sequence length="225" mass="24194">MADRAEFLQKVRHRTRRGRYKPTHAPDVAWTPKDGFPESPPIEDPPARFIEELGALGGHGLRVGSLKEARDHVVSLIRERDAKLLVRWDVPELEALGVDGPLEEAGVEVAIWRDLEDFRGVAGRADVGLSTAAWAIAETGTLVLEGGPGMGRSVTLLPPTYVAVMPVEKMLRTVPEAVEKYAEGGAAGLPANVCFHTGPSRSGDIEMSLFIGMHGPGDVHVVLVG</sequence>
<dbReference type="SUPFAM" id="SSF100950">
    <property type="entry name" value="NagB/RpiA/CoA transferase-like"/>
    <property type="match status" value="1"/>
</dbReference>
<name>A0A6J4P913_9ACTN</name>
<reference evidence="3" key="1">
    <citation type="submission" date="2020-02" db="EMBL/GenBank/DDBJ databases">
        <authorList>
            <person name="Meier V. D."/>
        </authorList>
    </citation>
    <scope>NUCLEOTIDE SEQUENCE</scope>
    <source>
        <strain evidence="3">AVDCRST_MAG01</strain>
    </source>
</reference>
<dbReference type="EMBL" id="CADCUW010000221">
    <property type="protein sequence ID" value="CAA9409631.1"/>
    <property type="molecule type" value="Genomic_DNA"/>
</dbReference>
<gene>
    <name evidence="3" type="ORF">AVDCRST_MAG01-01-1532</name>
</gene>
<dbReference type="PANTHER" id="PTHR43682">
    <property type="entry name" value="LACTATE UTILIZATION PROTEIN C"/>
    <property type="match status" value="1"/>
</dbReference>
<dbReference type="Gene3D" id="3.40.50.10420">
    <property type="entry name" value="NagB/RpiA/CoA transferase-like"/>
    <property type="match status" value="1"/>
</dbReference>
<organism evidence="3">
    <name type="scientific">uncultured Rubrobacteraceae bacterium</name>
    <dbReference type="NCBI Taxonomy" id="349277"/>
    <lineage>
        <taxon>Bacteria</taxon>
        <taxon>Bacillati</taxon>
        <taxon>Actinomycetota</taxon>
        <taxon>Rubrobacteria</taxon>
        <taxon>Rubrobacterales</taxon>
        <taxon>Rubrobacteraceae</taxon>
        <taxon>environmental samples</taxon>
    </lineage>
</organism>
<dbReference type="InterPro" id="IPR024185">
    <property type="entry name" value="FTHF_cligase-like_sf"/>
</dbReference>
<dbReference type="Pfam" id="PF02589">
    <property type="entry name" value="LUD_dom"/>
    <property type="match status" value="1"/>
</dbReference>
<dbReference type="AlphaFoldDB" id="A0A6J4P913"/>
<dbReference type="InterPro" id="IPR037171">
    <property type="entry name" value="NagB/RpiA_transferase-like"/>
</dbReference>
<evidence type="ECO:0000256" key="1">
    <source>
        <dbReference type="SAM" id="MobiDB-lite"/>
    </source>
</evidence>
<feature type="region of interest" description="Disordered" evidence="1">
    <location>
        <begin position="13"/>
        <end position="41"/>
    </location>
</feature>
<dbReference type="InterPro" id="IPR003741">
    <property type="entry name" value="LUD_dom"/>
</dbReference>
<accession>A0A6J4P913</accession>
<feature type="domain" description="LUD" evidence="2">
    <location>
        <begin position="48"/>
        <end position="224"/>
    </location>
</feature>
<evidence type="ECO:0000313" key="3">
    <source>
        <dbReference type="EMBL" id="CAA9409631.1"/>
    </source>
</evidence>
<dbReference type="PANTHER" id="PTHR43682:SF1">
    <property type="entry name" value="LACTATE UTILIZATION PROTEIN C"/>
    <property type="match status" value="1"/>
</dbReference>
<feature type="compositionally biased region" description="Basic residues" evidence="1">
    <location>
        <begin position="13"/>
        <end position="22"/>
    </location>
</feature>
<proteinExistence type="predicted"/>
<evidence type="ECO:0000259" key="2">
    <source>
        <dbReference type="Pfam" id="PF02589"/>
    </source>
</evidence>
<protein>
    <recommendedName>
        <fullName evidence="2">LUD domain-containing protein</fullName>
    </recommendedName>
</protein>